<dbReference type="InParanoid" id="K9TM97"/>
<dbReference type="EMBL" id="CP003607">
    <property type="protein sequence ID" value="AFY83533.1"/>
    <property type="molecule type" value="Genomic_DNA"/>
</dbReference>
<keyword evidence="3" id="KW-1185">Reference proteome</keyword>
<feature type="region of interest" description="Disordered" evidence="1">
    <location>
        <begin position="1"/>
        <end position="75"/>
    </location>
</feature>
<reference evidence="2 3" key="1">
    <citation type="submission" date="2012-06" db="EMBL/GenBank/DDBJ databases">
        <title>Finished chromosome of genome of Oscillatoria acuminata PCC 6304.</title>
        <authorList>
            <consortium name="US DOE Joint Genome Institute"/>
            <person name="Gugger M."/>
            <person name="Coursin T."/>
            <person name="Rippka R."/>
            <person name="Tandeau De Marsac N."/>
            <person name="Huntemann M."/>
            <person name="Wei C.-L."/>
            <person name="Han J."/>
            <person name="Detter J.C."/>
            <person name="Han C."/>
            <person name="Tapia R."/>
            <person name="Davenport K."/>
            <person name="Daligault H."/>
            <person name="Erkkila T."/>
            <person name="Gu W."/>
            <person name="Munk A.C.C."/>
            <person name="Teshima H."/>
            <person name="Xu Y."/>
            <person name="Chain P."/>
            <person name="Chen A."/>
            <person name="Krypides N."/>
            <person name="Mavromatis K."/>
            <person name="Markowitz V."/>
            <person name="Szeto E."/>
            <person name="Ivanova N."/>
            <person name="Mikhailova N."/>
            <person name="Ovchinnikova G."/>
            <person name="Pagani I."/>
            <person name="Pati A."/>
            <person name="Goodwin L."/>
            <person name="Peters L."/>
            <person name="Pitluck S."/>
            <person name="Woyke T."/>
            <person name="Kerfeld C."/>
        </authorList>
    </citation>
    <scope>NUCLEOTIDE SEQUENCE [LARGE SCALE GENOMIC DNA]</scope>
    <source>
        <strain evidence="2 3">PCC 6304</strain>
    </source>
</reference>
<organism evidence="2 3">
    <name type="scientific">Oscillatoria acuminata PCC 6304</name>
    <dbReference type="NCBI Taxonomy" id="56110"/>
    <lineage>
        <taxon>Bacteria</taxon>
        <taxon>Bacillati</taxon>
        <taxon>Cyanobacteriota</taxon>
        <taxon>Cyanophyceae</taxon>
        <taxon>Oscillatoriophycideae</taxon>
        <taxon>Oscillatoriales</taxon>
        <taxon>Oscillatoriaceae</taxon>
        <taxon>Oscillatoria</taxon>
    </lineage>
</organism>
<dbReference type="HOGENOM" id="CLU_054940_0_0_3"/>
<dbReference type="eggNOG" id="ENOG502Z8D1">
    <property type="taxonomic scope" value="Bacteria"/>
</dbReference>
<feature type="compositionally biased region" description="Acidic residues" evidence="1">
    <location>
        <begin position="198"/>
        <end position="208"/>
    </location>
</feature>
<feature type="compositionally biased region" description="Polar residues" evidence="1">
    <location>
        <begin position="1"/>
        <end position="31"/>
    </location>
</feature>
<feature type="region of interest" description="Disordered" evidence="1">
    <location>
        <begin position="160"/>
        <end position="208"/>
    </location>
</feature>
<feature type="compositionally biased region" description="Low complexity" evidence="1">
    <location>
        <begin position="161"/>
        <end position="176"/>
    </location>
</feature>
<dbReference type="PATRIC" id="fig|56110.3.peg.4833"/>
<accession>K9TM97</accession>
<dbReference type="Proteomes" id="UP000010367">
    <property type="component" value="Chromosome"/>
</dbReference>
<dbReference type="STRING" id="56110.Oscil6304_3995"/>
<protein>
    <submittedName>
        <fullName evidence="2">Uncharacterized protein</fullName>
    </submittedName>
</protein>
<feature type="region of interest" description="Disordered" evidence="1">
    <location>
        <begin position="277"/>
        <end position="344"/>
    </location>
</feature>
<proteinExistence type="predicted"/>
<dbReference type="OrthoDB" id="423098at2"/>
<feature type="compositionally biased region" description="Basic residues" evidence="1">
    <location>
        <begin position="288"/>
        <end position="298"/>
    </location>
</feature>
<feature type="compositionally biased region" description="Basic residues" evidence="1">
    <location>
        <begin position="334"/>
        <end position="344"/>
    </location>
</feature>
<evidence type="ECO:0000313" key="2">
    <source>
        <dbReference type="EMBL" id="AFY83533.1"/>
    </source>
</evidence>
<dbReference type="AlphaFoldDB" id="K9TM97"/>
<evidence type="ECO:0000313" key="3">
    <source>
        <dbReference type="Proteomes" id="UP000010367"/>
    </source>
</evidence>
<dbReference type="KEGG" id="oac:Oscil6304_3995"/>
<gene>
    <name evidence="2" type="ORF">Oscil6304_3995</name>
</gene>
<sequence>MNSSPNQIPSSANTSETGQPDPSVQAQEPNPSVSPPAKSREPKPMAESQEVPDREAAPHDANGTVMRPHPIPLPSEPKQYRAIGLVSGRYQPSEEQFTRGNLITPEGTAIDAVLLGKVMSLVKNHLSDEENHLWVVYPRTRQKEKTLHVQIMGVWEPEKLTQASSDSTAQTTEATAPVPDESTAQTTEATAPVTEESSSPEDPGEIDIQDGYFSIRGEVIFQSQDEEYIVVKIKQSPKDADTKPKFFKLQLEGTLPGKAVGHFWDLHVKRQENALRIEQGNDMGSIAPKKKKPFKGKGGKPGGSKRPYKSSGRPVPNPTVQQTAAPRTEPLPKPVKRNKPPNQE</sequence>
<evidence type="ECO:0000256" key="1">
    <source>
        <dbReference type="SAM" id="MobiDB-lite"/>
    </source>
</evidence>
<name>K9TM97_9CYAN</name>